<sequence>MAAAPSLLKLGDEFLTWAEFKAALDNYQETTHAELSKISSKKVETENRKLPEGVQKFPCAHVYRAVKFGCIHYGKPRPSGSGIRPNQSTFKMGCPAEIYVSSDRKKGKLVVTSFNDNHNHEVGEEVRKYYPSQRRLEGELLEEACKLTKLRVDVRVLKDHVHKTSGKLTTSKDLHNLRASLQQGTEADAVIRALEDILHNDKGAKIAVVLDQDQTLEALYLQTSAMVSSFSSFPEILFMDATYKTNNLNMPLFTLTVMDGNGVGQPAGYILLTDETKESYVRALQLFKEHNPQSTAVETVMIDKDPSEIKAVKEVLPNAQVVLCLFHTMKALKQATRQYVKDVEVQEQLSKLIQRLVYCLTEERYDNAYSDLLKMEGVGGFAEYFTRSWHNVRHQWAKCFVDGYTNFGNRTNNRVESSHDKLKKLLRGKVPLSKLIENLVLFSSTKASQADVAEFNQHMKVDVARSCPVENAYIHRCTKYAGESICKQLSLSRLKKYEVGRNEDGSFSVKLNDNSYTVNASCTHCSCGYVRSMGLPCRHLFVARHKGSLELFDMALVAKRWVKAKPEAERAEAPTQSVVTCRAPPPRPATSQVTKYRQTLNICKEIADVNSLCGQVEYQNRLTQLCFILKCFKLNRPLTCVCPEDDEYPIVHSTPDGDTEESLAELSNEADESAQVAENHLVHLATVHSNPDGDTEESLAELSNEQTKVHK</sequence>
<dbReference type="PROSITE" id="PS50966">
    <property type="entry name" value="ZF_SWIM"/>
    <property type="match status" value="1"/>
</dbReference>
<dbReference type="PROSITE" id="PS50811">
    <property type="entry name" value="WRKY"/>
    <property type="match status" value="1"/>
</dbReference>
<dbReference type="GO" id="GO:0008270">
    <property type="term" value="F:zinc ion binding"/>
    <property type="evidence" value="ECO:0007669"/>
    <property type="project" value="UniProtKB-KW"/>
</dbReference>
<keyword evidence="1" id="KW-0479">Metal-binding</keyword>
<protein>
    <submittedName>
        <fullName evidence="6">Zinc finger SWIM domain-containing protein 1-like</fullName>
    </submittedName>
</protein>
<dbReference type="GO" id="GO:0003700">
    <property type="term" value="F:DNA-binding transcription factor activity"/>
    <property type="evidence" value="ECO:0007669"/>
    <property type="project" value="InterPro"/>
</dbReference>
<dbReference type="AlphaFoldDB" id="A0A6P4Z8V0"/>
<dbReference type="Proteomes" id="UP000515135">
    <property type="component" value="Unplaced"/>
</dbReference>
<feature type="compositionally biased region" description="Polar residues" evidence="2">
    <location>
        <begin position="701"/>
        <end position="711"/>
    </location>
</feature>
<dbReference type="PANTHER" id="PTHR31569:SF4">
    <property type="entry name" value="SWIM-TYPE DOMAIN-CONTAINING PROTEIN"/>
    <property type="match status" value="1"/>
</dbReference>
<feature type="compositionally biased region" description="Acidic residues" evidence="2">
    <location>
        <begin position="657"/>
        <end position="672"/>
    </location>
</feature>
<dbReference type="OrthoDB" id="124789at2759"/>
<dbReference type="InterPro" id="IPR048325">
    <property type="entry name" value="ZSWIM3_N"/>
</dbReference>
<keyword evidence="5" id="KW-1185">Reference proteome</keyword>
<keyword evidence="1" id="KW-0863">Zinc-finger</keyword>
<evidence type="ECO:0000313" key="5">
    <source>
        <dbReference type="Proteomes" id="UP000515135"/>
    </source>
</evidence>
<feature type="domain" description="SWIM-type" evidence="4">
    <location>
        <begin position="516"/>
        <end position="548"/>
    </location>
</feature>
<dbReference type="InterPro" id="IPR007527">
    <property type="entry name" value="Znf_SWIM"/>
</dbReference>
<dbReference type="InterPro" id="IPR052579">
    <property type="entry name" value="Zinc_finger_SWIM"/>
</dbReference>
<dbReference type="GO" id="GO:0043565">
    <property type="term" value="F:sequence-specific DNA binding"/>
    <property type="evidence" value="ECO:0007669"/>
    <property type="project" value="InterPro"/>
</dbReference>
<evidence type="ECO:0000256" key="2">
    <source>
        <dbReference type="SAM" id="MobiDB-lite"/>
    </source>
</evidence>
<feature type="domain" description="WRKY" evidence="3">
    <location>
        <begin position="74"/>
        <end position="123"/>
    </location>
</feature>
<name>A0A6P4Z8V0_BRABE</name>
<dbReference type="InterPro" id="IPR048324">
    <property type="entry name" value="ZSWIM1-3_RNaseH-like"/>
</dbReference>
<proteinExistence type="predicted"/>
<dbReference type="PANTHER" id="PTHR31569">
    <property type="entry name" value="SWIM-TYPE DOMAIN-CONTAINING PROTEIN"/>
    <property type="match status" value="1"/>
</dbReference>
<feature type="region of interest" description="Disordered" evidence="2">
    <location>
        <begin position="687"/>
        <end position="711"/>
    </location>
</feature>
<dbReference type="InterPro" id="IPR003657">
    <property type="entry name" value="WRKY_dom"/>
</dbReference>
<evidence type="ECO:0000259" key="3">
    <source>
        <dbReference type="PROSITE" id="PS50811"/>
    </source>
</evidence>
<dbReference type="Pfam" id="PF21599">
    <property type="entry name" value="ZSWIM3_N"/>
    <property type="match status" value="1"/>
</dbReference>
<evidence type="ECO:0000256" key="1">
    <source>
        <dbReference type="PROSITE-ProRule" id="PRU00325"/>
    </source>
</evidence>
<feature type="region of interest" description="Disordered" evidence="2">
    <location>
        <begin position="653"/>
        <end position="674"/>
    </location>
</feature>
<accession>A0A6P4Z8V0</accession>
<dbReference type="RefSeq" id="XP_019630304.1">
    <property type="nucleotide sequence ID" value="XM_019774745.1"/>
</dbReference>
<gene>
    <name evidence="6" type="primary">LOC109474451</name>
</gene>
<keyword evidence="1" id="KW-0862">Zinc</keyword>
<dbReference type="GeneID" id="109474451"/>
<dbReference type="Pfam" id="PF21056">
    <property type="entry name" value="ZSWIM1-3_RNaseH-like"/>
    <property type="match status" value="1"/>
</dbReference>
<dbReference type="KEGG" id="bbel:109474451"/>
<reference evidence="6" key="1">
    <citation type="submission" date="2025-08" db="UniProtKB">
        <authorList>
            <consortium name="RefSeq"/>
        </authorList>
    </citation>
    <scope>IDENTIFICATION</scope>
    <source>
        <tissue evidence="6">Gonad</tissue>
    </source>
</reference>
<organism evidence="5 6">
    <name type="scientific">Branchiostoma belcheri</name>
    <name type="common">Amphioxus</name>
    <dbReference type="NCBI Taxonomy" id="7741"/>
    <lineage>
        <taxon>Eukaryota</taxon>
        <taxon>Metazoa</taxon>
        <taxon>Chordata</taxon>
        <taxon>Cephalochordata</taxon>
        <taxon>Leptocardii</taxon>
        <taxon>Amphioxiformes</taxon>
        <taxon>Branchiostomatidae</taxon>
        <taxon>Branchiostoma</taxon>
    </lineage>
</organism>
<evidence type="ECO:0000259" key="4">
    <source>
        <dbReference type="PROSITE" id="PS50966"/>
    </source>
</evidence>
<evidence type="ECO:0000313" key="6">
    <source>
        <dbReference type="RefSeq" id="XP_019630304.1"/>
    </source>
</evidence>